<keyword evidence="4" id="KW-1185">Reference proteome</keyword>
<dbReference type="KEGG" id="ahk:NCTC10172_00427"/>
<reference evidence="3 4" key="1">
    <citation type="submission" date="2019-01" db="EMBL/GenBank/DDBJ databases">
        <authorList>
            <consortium name="Pathogen Informatics"/>
        </authorList>
    </citation>
    <scope>NUCLEOTIDE SEQUENCE [LARGE SCALE GENOMIC DNA]</scope>
    <source>
        <strain evidence="3 4">NCTC10172</strain>
    </source>
</reference>
<protein>
    <recommendedName>
        <fullName evidence="2">Pesticidal crystal protein Cry22Aa Ig-like domain-containing protein</fullName>
    </recommendedName>
</protein>
<dbReference type="Proteomes" id="UP000290909">
    <property type="component" value="Chromosome"/>
</dbReference>
<gene>
    <name evidence="3" type="ORF">NCTC10172_00427</name>
</gene>
<sequence length="280" mass="30812">MKKLLLFVLNLMLFVIVSCGSEKDTTKPIILLSGGKTAIIVGDDFIGPQVSVTDNADDSIEVVISGDTIDTTKPGTYTLYYDATDSAGNKANQKSFTVTVYAYISNMDILNGGFETGNLSGWTIESIDGKSDAFKDEYVISANNRKEGTYFFDGSKTDDDKVGAIRSSNFILGGSGWINFRLGGGNDVEHLYLAIYRASDDVMIAKFANTNPQKYGGNEILVSYKFNLLTIPNVKLGDELYIRVVDTKLENWAIIKIDDIKTFNIEEPSQTTYETVLNQL</sequence>
<name>A0A449BIX9_9MOLU</name>
<proteinExistence type="predicted"/>
<feature type="domain" description="Pesticidal crystal protein Cry22Aa Ig-like" evidence="2">
    <location>
        <begin position="37"/>
        <end position="100"/>
    </location>
</feature>
<evidence type="ECO:0000313" key="4">
    <source>
        <dbReference type="Proteomes" id="UP000290909"/>
    </source>
</evidence>
<evidence type="ECO:0000256" key="1">
    <source>
        <dbReference type="SAM" id="SignalP"/>
    </source>
</evidence>
<accession>A0A449BIX9</accession>
<dbReference type="PROSITE" id="PS51257">
    <property type="entry name" value="PROKAR_LIPOPROTEIN"/>
    <property type="match status" value="1"/>
</dbReference>
<feature type="chain" id="PRO_5019358459" description="Pesticidal crystal protein Cry22Aa Ig-like domain-containing protein" evidence="1">
    <location>
        <begin position="21"/>
        <end position="280"/>
    </location>
</feature>
<feature type="signal peptide" evidence="1">
    <location>
        <begin position="1"/>
        <end position="20"/>
    </location>
</feature>
<dbReference type="Gene3D" id="2.60.40.10">
    <property type="entry name" value="Immunoglobulins"/>
    <property type="match status" value="1"/>
</dbReference>
<evidence type="ECO:0000259" key="2">
    <source>
        <dbReference type="Pfam" id="PF16403"/>
    </source>
</evidence>
<dbReference type="InterPro" id="IPR032179">
    <property type="entry name" value="Cry22Aa_Ig-like"/>
</dbReference>
<organism evidence="3 4">
    <name type="scientific">Acholeplasma hippikon</name>
    <dbReference type="NCBI Taxonomy" id="264636"/>
    <lineage>
        <taxon>Bacteria</taxon>
        <taxon>Bacillati</taxon>
        <taxon>Mycoplasmatota</taxon>
        <taxon>Mollicutes</taxon>
        <taxon>Acholeplasmatales</taxon>
        <taxon>Acholeplasmataceae</taxon>
        <taxon>Acholeplasma</taxon>
    </lineage>
</organism>
<dbReference type="RefSeq" id="WP_035369501.1">
    <property type="nucleotide sequence ID" value="NZ_LR215050.1"/>
</dbReference>
<dbReference type="Pfam" id="PF16403">
    <property type="entry name" value="Bact_surface_Ig-like"/>
    <property type="match status" value="1"/>
</dbReference>
<dbReference type="STRING" id="1408416.GCA_000702765_00991"/>
<dbReference type="Gene3D" id="2.60.120.260">
    <property type="entry name" value="Galactose-binding domain-like"/>
    <property type="match status" value="1"/>
</dbReference>
<dbReference type="AlphaFoldDB" id="A0A449BIX9"/>
<keyword evidence="1" id="KW-0732">Signal</keyword>
<dbReference type="InterPro" id="IPR013783">
    <property type="entry name" value="Ig-like_fold"/>
</dbReference>
<dbReference type="EMBL" id="LR215050">
    <property type="protein sequence ID" value="VEU82416.1"/>
    <property type="molecule type" value="Genomic_DNA"/>
</dbReference>
<evidence type="ECO:0000313" key="3">
    <source>
        <dbReference type="EMBL" id="VEU82416.1"/>
    </source>
</evidence>